<comment type="cofactor">
    <cofactor evidence="19">
        <name>Mg(2+)</name>
        <dbReference type="ChEBI" id="CHEBI:18420"/>
    </cofactor>
    <cofactor evidence="19">
        <name>Mn(2+)</name>
        <dbReference type="ChEBI" id="CHEBI:29035"/>
    </cofactor>
</comment>
<evidence type="ECO:0000256" key="4">
    <source>
        <dbReference type="ARBA" id="ARBA00022679"/>
    </source>
</evidence>
<dbReference type="Pfam" id="PF01064">
    <property type="entry name" value="Activin_recp"/>
    <property type="match status" value="1"/>
</dbReference>
<dbReference type="PRINTS" id="PR00653">
    <property type="entry name" value="ACTIVIN2R"/>
</dbReference>
<dbReference type="EMBL" id="JABSTR010000004">
    <property type="protein sequence ID" value="KAH9367369.1"/>
    <property type="molecule type" value="Genomic_DNA"/>
</dbReference>
<keyword evidence="3 19" id="KW-0723">Serine/threonine-protein kinase</keyword>
<dbReference type="SUPFAM" id="SSF57302">
    <property type="entry name" value="Snake toxin-like"/>
    <property type="match status" value="1"/>
</dbReference>
<dbReference type="GO" id="GO:0030509">
    <property type="term" value="P:BMP signaling pathway"/>
    <property type="evidence" value="ECO:0007669"/>
    <property type="project" value="TreeGrafter"/>
</dbReference>
<feature type="region of interest" description="Disordered" evidence="20">
    <location>
        <begin position="1067"/>
        <end position="1190"/>
    </location>
</feature>
<evidence type="ECO:0000256" key="5">
    <source>
        <dbReference type="ARBA" id="ARBA00022692"/>
    </source>
</evidence>
<dbReference type="PANTHER" id="PTHR23255:SF100">
    <property type="entry name" value="RECEPTOR PROTEIN SERINE_THREONINE KINASE"/>
    <property type="match status" value="1"/>
</dbReference>
<evidence type="ECO:0000256" key="18">
    <source>
        <dbReference type="PROSITE-ProRule" id="PRU10141"/>
    </source>
</evidence>
<keyword evidence="14 19" id="KW-0675">Receptor</keyword>
<dbReference type="PROSITE" id="PS00107">
    <property type="entry name" value="PROTEIN_KINASE_ATP"/>
    <property type="match status" value="1"/>
</dbReference>
<dbReference type="InterPro" id="IPR001245">
    <property type="entry name" value="Ser-Thr/Tyr_kinase_cat_dom"/>
</dbReference>
<evidence type="ECO:0000256" key="20">
    <source>
        <dbReference type="SAM" id="MobiDB-lite"/>
    </source>
</evidence>
<dbReference type="Proteomes" id="UP000821853">
    <property type="component" value="Chromosome 2"/>
</dbReference>
<feature type="region of interest" description="Disordered" evidence="20">
    <location>
        <begin position="38"/>
        <end position="76"/>
    </location>
</feature>
<feature type="region of interest" description="Disordered" evidence="20">
    <location>
        <begin position="563"/>
        <end position="634"/>
    </location>
</feature>
<feature type="compositionally biased region" description="Low complexity" evidence="20">
    <location>
        <begin position="596"/>
        <end position="605"/>
    </location>
</feature>
<evidence type="ECO:0000256" key="19">
    <source>
        <dbReference type="RuleBase" id="RU361271"/>
    </source>
</evidence>
<feature type="compositionally biased region" description="Polar residues" evidence="20">
    <location>
        <begin position="1180"/>
        <end position="1190"/>
    </location>
</feature>
<dbReference type="OrthoDB" id="669224at2759"/>
<feature type="region of interest" description="Disordered" evidence="20">
    <location>
        <begin position="720"/>
        <end position="741"/>
    </location>
</feature>
<dbReference type="GO" id="GO:0005024">
    <property type="term" value="F:transforming growth factor beta receptor activity"/>
    <property type="evidence" value="ECO:0007669"/>
    <property type="project" value="TreeGrafter"/>
</dbReference>
<comment type="subcellular location">
    <subcellularLocation>
        <location evidence="1 19">Membrane</location>
        <topology evidence="1 19">Single-pass type I membrane protein</topology>
    </subcellularLocation>
</comment>
<feature type="region of interest" description="Disordered" evidence="20">
    <location>
        <begin position="775"/>
        <end position="798"/>
    </location>
</feature>
<evidence type="ECO:0000256" key="6">
    <source>
        <dbReference type="ARBA" id="ARBA00022723"/>
    </source>
</evidence>
<dbReference type="PANTHER" id="PTHR23255">
    <property type="entry name" value="TRANSFORMING GROWTH FACTOR-BETA RECEPTOR TYPE I AND II"/>
    <property type="match status" value="1"/>
</dbReference>
<organism evidence="22 23">
    <name type="scientific">Haemaphysalis longicornis</name>
    <name type="common">Bush tick</name>
    <dbReference type="NCBI Taxonomy" id="44386"/>
    <lineage>
        <taxon>Eukaryota</taxon>
        <taxon>Metazoa</taxon>
        <taxon>Ecdysozoa</taxon>
        <taxon>Arthropoda</taxon>
        <taxon>Chelicerata</taxon>
        <taxon>Arachnida</taxon>
        <taxon>Acari</taxon>
        <taxon>Parasitiformes</taxon>
        <taxon>Ixodida</taxon>
        <taxon>Ixodoidea</taxon>
        <taxon>Ixodidae</taxon>
        <taxon>Haemaphysalinae</taxon>
        <taxon>Haemaphysalis</taxon>
    </lineage>
</organism>
<keyword evidence="13 19" id="KW-0472">Membrane</keyword>
<feature type="compositionally biased region" description="Basic and acidic residues" evidence="20">
    <location>
        <begin position="902"/>
        <end position="914"/>
    </location>
</feature>
<evidence type="ECO:0000256" key="9">
    <source>
        <dbReference type="ARBA" id="ARBA00022777"/>
    </source>
</evidence>
<protein>
    <recommendedName>
        <fullName evidence="19">Serine/threonine-protein kinase receptor</fullName>
        <ecNumber evidence="19">2.7.11.30</ecNumber>
    </recommendedName>
</protein>
<dbReference type="AlphaFoldDB" id="A0A9J6FYE6"/>
<dbReference type="CDD" id="cd23533">
    <property type="entry name" value="TFP_LU_ECD_BMPR2_like"/>
    <property type="match status" value="1"/>
</dbReference>
<dbReference type="InterPro" id="IPR011009">
    <property type="entry name" value="Kinase-like_dom_sf"/>
</dbReference>
<evidence type="ECO:0000256" key="1">
    <source>
        <dbReference type="ARBA" id="ARBA00004479"/>
    </source>
</evidence>
<dbReference type="GO" id="GO:0005886">
    <property type="term" value="C:plasma membrane"/>
    <property type="evidence" value="ECO:0007669"/>
    <property type="project" value="TreeGrafter"/>
</dbReference>
<evidence type="ECO:0000256" key="3">
    <source>
        <dbReference type="ARBA" id="ARBA00022527"/>
    </source>
</evidence>
<evidence type="ECO:0000256" key="14">
    <source>
        <dbReference type="ARBA" id="ARBA00023170"/>
    </source>
</evidence>
<dbReference type="Gene3D" id="2.10.60.10">
    <property type="entry name" value="CD59"/>
    <property type="match status" value="1"/>
</dbReference>
<gene>
    <name evidence="22" type="ORF">HPB48_010164</name>
</gene>
<evidence type="ECO:0000256" key="17">
    <source>
        <dbReference type="ARBA" id="ARBA00048773"/>
    </source>
</evidence>
<evidence type="ECO:0000256" key="2">
    <source>
        <dbReference type="ARBA" id="ARBA00009605"/>
    </source>
</evidence>
<keyword evidence="10 18" id="KW-0067">ATP-binding</keyword>
<keyword evidence="11 19" id="KW-0460">Magnesium</keyword>
<keyword evidence="9 19" id="KW-0418">Kinase</keyword>
<feature type="compositionally biased region" description="Polar residues" evidence="20">
    <location>
        <begin position="725"/>
        <end position="735"/>
    </location>
</feature>
<comment type="catalytic activity">
    <reaction evidence="16">
        <text>L-seryl-[receptor-protein] + ATP = O-phospho-L-seryl-[receptor-protein] + ADP + H(+)</text>
        <dbReference type="Rhea" id="RHEA:18673"/>
        <dbReference type="Rhea" id="RHEA-COMP:11022"/>
        <dbReference type="Rhea" id="RHEA-COMP:11023"/>
        <dbReference type="ChEBI" id="CHEBI:15378"/>
        <dbReference type="ChEBI" id="CHEBI:29999"/>
        <dbReference type="ChEBI" id="CHEBI:30616"/>
        <dbReference type="ChEBI" id="CHEBI:83421"/>
        <dbReference type="ChEBI" id="CHEBI:456216"/>
        <dbReference type="EC" id="2.7.11.30"/>
    </reaction>
</comment>
<keyword evidence="7" id="KW-0732">Signal</keyword>
<keyword evidence="12 19" id="KW-1133">Transmembrane helix</keyword>
<dbReference type="InterPro" id="IPR045860">
    <property type="entry name" value="Snake_toxin-like_sf"/>
</dbReference>
<evidence type="ECO:0000256" key="11">
    <source>
        <dbReference type="ARBA" id="ARBA00022842"/>
    </source>
</evidence>
<evidence type="ECO:0000313" key="22">
    <source>
        <dbReference type="EMBL" id="KAH9367369.1"/>
    </source>
</evidence>
<dbReference type="InterPro" id="IPR017441">
    <property type="entry name" value="Protein_kinase_ATP_BS"/>
</dbReference>
<sequence length="1190" mass="130489">MCSSVNVRATWQPPIPFSYPLAAASWAQALCAYSRQSSVRQQPPKLAADGPSSGEEPKSSSQAEQPDEHDARRGQQQRELAMGELLDSNTTERCPRESSFCYSLWQEDPANKTTLLIITQGCWGTSGEEDCKSSSCVSTKKPSKVLNNTKFCCCLGDFCNINVTDGYNPSDDEGTETYLPEQFPGEKGGQTLVLVVVLCLLVAAFAIGMVLLYWRALPPQRKPGLDSAHLMEAPQHPQSPTLDMDSLKIQETIGKGRYGSVCKGSLNDCTVAVKILAQHHHAYFANEKDIYRLFHGDLPFLPRLIGEREFLLVLTHVPRGSLQDQLRKTTVDWPGLCRMAQSITKALAFLHTEEPNKPCIAHRDLTSQNVLVKDDGTCMLCDFGFAIRISGPKYIQNGEEQNAETNSLADVGTLRYMAPEVLEGAVNLRDCETSLKQVDVYALGLVFWEIATRCSDLYQGTRLILVPDYKMPFEAEVGIHPSKDQMQVLVARHKARPLFPDIWKDSNPAVRALKETIEDCWDHDAEARLTAVCVEERLAELPVLWDRHKAGLSVSGVSPTINATWPQNPPRAPPSCLLGPAAAQRDLDRSENTAETTLSTSLSSSDGGGQPGSNKNCASNNVVHLPSMPLQPHQGRNPCLERNLMMEPAQEASHEYRLLSGAPALAARPTAPRRQLAPCGRLLRSLAPVTMASPSSTDINHDLPTAVNAQIPDGAAEAMDLSMPAPSTDSTTSQAPPHRDTFRLHGRGVVAVEGEDLSPLDTDGWKISGKQVSQHLLTPPASGSSEPRQSNRPNRNPNFAQRVSARLTKAARMPNVLPNQAVLSAKRRTQHLADWDAFRHELEHLDALDGRDNIQAITEWTQTLQRFKKRTTRAVEVPEQEQAPVVDRAHNRNITADRAARELTSRAAPQERRRFPAPHPNLTRSEGTLYRQIQTDSVLTPVLGRHIAPAIYEASECTVCHATRGMLAHILQCTPQDPAPSSIRQLPVTVRRAITSSDYNTQKLVVQCVREALERQRVAISGNTLLEQDALGGRGKGLPPYTRLNEMSTTPAPLETTRTPWQTCCWPGEEEEEEEEEEPPAPATRSPTCRTPCTSPPSFPSSLTCQSKDINDNCRDDGEEEAAAAGGPPRPTTLPLHTYLSALQPKGAPLNGLGQPLSLLPFVGGAAQPPSAAAVEQRCRQQQHTGTREA</sequence>
<feature type="region of interest" description="Disordered" evidence="20">
    <location>
        <begin position="902"/>
        <end position="924"/>
    </location>
</feature>
<name>A0A9J6FYE6_HAELO</name>
<keyword evidence="19" id="KW-0464">Manganese</keyword>
<keyword evidence="8 18" id="KW-0547">Nucleotide-binding</keyword>
<evidence type="ECO:0000256" key="15">
    <source>
        <dbReference type="ARBA" id="ARBA00023180"/>
    </source>
</evidence>
<keyword evidence="6 19" id="KW-0479">Metal-binding</keyword>
<feature type="compositionally biased region" description="Low complexity" evidence="20">
    <location>
        <begin position="1083"/>
        <end position="1093"/>
    </location>
</feature>
<dbReference type="Gene3D" id="1.10.510.10">
    <property type="entry name" value="Transferase(Phosphotransferase) domain 1"/>
    <property type="match status" value="1"/>
</dbReference>
<feature type="compositionally biased region" description="Polar residues" evidence="20">
    <location>
        <begin position="612"/>
        <end position="622"/>
    </location>
</feature>
<feature type="compositionally biased region" description="Low complexity" evidence="20">
    <location>
        <begin position="784"/>
        <end position="798"/>
    </location>
</feature>
<dbReference type="InterPro" id="IPR000333">
    <property type="entry name" value="TGFB_receptor"/>
</dbReference>
<evidence type="ECO:0000256" key="13">
    <source>
        <dbReference type="ARBA" id="ARBA00023136"/>
    </source>
</evidence>
<dbReference type="EC" id="2.7.11.30" evidence="19"/>
<dbReference type="PROSITE" id="PS50011">
    <property type="entry name" value="PROTEIN_KINASE_DOM"/>
    <property type="match status" value="1"/>
</dbReference>
<proteinExistence type="inferred from homology"/>
<dbReference type="GO" id="GO:0005524">
    <property type="term" value="F:ATP binding"/>
    <property type="evidence" value="ECO:0007669"/>
    <property type="project" value="UniProtKB-UniRule"/>
</dbReference>
<feature type="transmembrane region" description="Helical" evidence="19">
    <location>
        <begin position="192"/>
        <end position="214"/>
    </location>
</feature>
<reference evidence="22 23" key="1">
    <citation type="journal article" date="2020" name="Cell">
        <title>Large-Scale Comparative Analyses of Tick Genomes Elucidate Their Genetic Diversity and Vector Capacities.</title>
        <authorList>
            <consortium name="Tick Genome and Microbiome Consortium (TIGMIC)"/>
            <person name="Jia N."/>
            <person name="Wang J."/>
            <person name="Shi W."/>
            <person name="Du L."/>
            <person name="Sun Y."/>
            <person name="Zhan W."/>
            <person name="Jiang J.F."/>
            <person name="Wang Q."/>
            <person name="Zhang B."/>
            <person name="Ji P."/>
            <person name="Bell-Sakyi L."/>
            <person name="Cui X.M."/>
            <person name="Yuan T.T."/>
            <person name="Jiang B.G."/>
            <person name="Yang W.F."/>
            <person name="Lam T.T."/>
            <person name="Chang Q.C."/>
            <person name="Ding S.J."/>
            <person name="Wang X.J."/>
            <person name="Zhu J.G."/>
            <person name="Ruan X.D."/>
            <person name="Zhao L."/>
            <person name="Wei J.T."/>
            <person name="Ye R.Z."/>
            <person name="Que T.C."/>
            <person name="Du C.H."/>
            <person name="Zhou Y.H."/>
            <person name="Cheng J.X."/>
            <person name="Dai P.F."/>
            <person name="Guo W.B."/>
            <person name="Han X.H."/>
            <person name="Huang E.J."/>
            <person name="Li L.F."/>
            <person name="Wei W."/>
            <person name="Gao Y.C."/>
            <person name="Liu J.Z."/>
            <person name="Shao H.Z."/>
            <person name="Wang X."/>
            <person name="Wang C.C."/>
            <person name="Yang T.C."/>
            <person name="Huo Q.B."/>
            <person name="Li W."/>
            <person name="Chen H.Y."/>
            <person name="Chen S.E."/>
            <person name="Zhou L.G."/>
            <person name="Ni X.B."/>
            <person name="Tian J.H."/>
            <person name="Sheng Y."/>
            <person name="Liu T."/>
            <person name="Pan Y.S."/>
            <person name="Xia L.Y."/>
            <person name="Li J."/>
            <person name="Zhao F."/>
            <person name="Cao W.C."/>
        </authorList>
    </citation>
    <scope>NUCLEOTIDE SEQUENCE [LARGE SCALE GENOMIC DNA]</scope>
    <source>
        <strain evidence="22">HaeL-2018</strain>
    </source>
</reference>
<dbReference type="FunFam" id="1.10.510.10:FF:000487">
    <property type="entry name" value="Anti-Muellerian hormone type-2 receptor"/>
    <property type="match status" value="1"/>
</dbReference>
<keyword evidence="4 19" id="KW-0808">Transferase</keyword>
<evidence type="ECO:0000313" key="23">
    <source>
        <dbReference type="Proteomes" id="UP000821853"/>
    </source>
</evidence>
<dbReference type="CDD" id="cd14054">
    <property type="entry name" value="STKc_BMPR2_AMHR2"/>
    <property type="match status" value="1"/>
</dbReference>
<dbReference type="InterPro" id="IPR000472">
    <property type="entry name" value="Activin_recp"/>
</dbReference>
<comment type="catalytic activity">
    <reaction evidence="17 19">
        <text>L-threonyl-[receptor-protein] + ATP = O-phospho-L-threonyl-[receptor-protein] + ADP + H(+)</text>
        <dbReference type="Rhea" id="RHEA:44880"/>
        <dbReference type="Rhea" id="RHEA-COMP:11024"/>
        <dbReference type="Rhea" id="RHEA-COMP:11025"/>
        <dbReference type="ChEBI" id="CHEBI:15378"/>
        <dbReference type="ChEBI" id="CHEBI:30013"/>
        <dbReference type="ChEBI" id="CHEBI:30616"/>
        <dbReference type="ChEBI" id="CHEBI:61977"/>
        <dbReference type="ChEBI" id="CHEBI:456216"/>
        <dbReference type="EC" id="2.7.11.30"/>
    </reaction>
</comment>
<dbReference type="Pfam" id="PF07714">
    <property type="entry name" value="PK_Tyr_Ser-Thr"/>
    <property type="match status" value="1"/>
</dbReference>
<dbReference type="GO" id="GO:0043235">
    <property type="term" value="C:receptor complex"/>
    <property type="evidence" value="ECO:0007669"/>
    <property type="project" value="TreeGrafter"/>
</dbReference>
<evidence type="ECO:0000256" key="8">
    <source>
        <dbReference type="ARBA" id="ARBA00022741"/>
    </source>
</evidence>
<accession>A0A9J6FYE6</accession>
<dbReference type="VEuPathDB" id="VectorBase:HLOH_058584"/>
<keyword evidence="15" id="KW-0325">Glycoprotein</keyword>
<feature type="binding site" evidence="18">
    <location>
        <position position="274"/>
    </location>
    <ligand>
        <name>ATP</name>
        <dbReference type="ChEBI" id="CHEBI:30616"/>
    </ligand>
</feature>
<evidence type="ECO:0000256" key="12">
    <source>
        <dbReference type="ARBA" id="ARBA00022989"/>
    </source>
</evidence>
<feature type="compositionally biased region" description="Acidic residues" evidence="20">
    <location>
        <begin position="1068"/>
        <end position="1079"/>
    </location>
</feature>
<comment type="caution">
    <text evidence="22">The sequence shown here is derived from an EMBL/GenBank/DDBJ whole genome shotgun (WGS) entry which is preliminary data.</text>
</comment>
<evidence type="ECO:0000256" key="7">
    <source>
        <dbReference type="ARBA" id="ARBA00022729"/>
    </source>
</evidence>
<evidence type="ECO:0000256" key="10">
    <source>
        <dbReference type="ARBA" id="ARBA00022840"/>
    </source>
</evidence>
<keyword evidence="23" id="KW-1185">Reference proteome</keyword>
<dbReference type="GO" id="GO:0046872">
    <property type="term" value="F:metal ion binding"/>
    <property type="evidence" value="ECO:0007669"/>
    <property type="project" value="UniProtKB-KW"/>
</dbReference>
<evidence type="ECO:0000259" key="21">
    <source>
        <dbReference type="PROSITE" id="PS50011"/>
    </source>
</evidence>
<dbReference type="SUPFAM" id="SSF56112">
    <property type="entry name" value="Protein kinase-like (PK-like)"/>
    <property type="match status" value="1"/>
</dbReference>
<evidence type="ECO:0000256" key="16">
    <source>
        <dbReference type="ARBA" id="ARBA00047681"/>
    </source>
</evidence>
<comment type="similarity">
    <text evidence="2 19">Belongs to the protein kinase superfamily. TKL Ser/Thr protein kinase family. TGFB receptor subfamily.</text>
</comment>
<dbReference type="InterPro" id="IPR000719">
    <property type="entry name" value="Prot_kinase_dom"/>
</dbReference>
<keyword evidence="5 19" id="KW-0812">Transmembrane</keyword>
<dbReference type="Gene3D" id="3.30.200.20">
    <property type="entry name" value="Phosphorylase Kinase, domain 1"/>
    <property type="match status" value="1"/>
</dbReference>
<feature type="domain" description="Protein kinase" evidence="21">
    <location>
        <begin position="247"/>
        <end position="544"/>
    </location>
</feature>